<accession>A0A381W583</accession>
<dbReference type="EMBL" id="UINC01010752">
    <property type="protein sequence ID" value="SVA47719.1"/>
    <property type="molecule type" value="Genomic_DNA"/>
</dbReference>
<proteinExistence type="predicted"/>
<keyword evidence="1" id="KW-0175">Coiled coil</keyword>
<feature type="coiled-coil region" evidence="1">
    <location>
        <begin position="253"/>
        <end position="280"/>
    </location>
</feature>
<dbReference type="AlphaFoldDB" id="A0A381W583"/>
<evidence type="ECO:0000313" key="2">
    <source>
        <dbReference type="EMBL" id="SVA47719.1"/>
    </source>
</evidence>
<sequence length="327" mass="37055">MAFTTTPNIVHADSQLLSLVTIIENARGHIKSDIQSVDNIPGEVYRLYDEGNKEANLLIKAVEMEDTVSSKQHFIAAMTAFKKISIIIADLESQKVEKTVPIQGLLIKKYESNVKKLKIIADRLKVDIDFQQIDQLLTLAKSNYAQSEFEQNEQVLSKITSEGKQINKILYEINLQNKIHKAKLFAQKYTERINNLISQATKIGLLQNAQELERTKTHLLNANTTSQISQNIKIVIVIQQKLQGVQEIHEAKILNIKSTLNSLEQKAKSLSHDVTEYKASGHFLKKAFYLIDGAKKDLQANPDLALKKIKVIKDIFMKIEKMIYISS</sequence>
<protein>
    <submittedName>
        <fullName evidence="2">Uncharacterized protein</fullName>
    </submittedName>
</protein>
<evidence type="ECO:0000256" key="1">
    <source>
        <dbReference type="SAM" id="Coils"/>
    </source>
</evidence>
<reference evidence="2" key="1">
    <citation type="submission" date="2018-05" db="EMBL/GenBank/DDBJ databases">
        <authorList>
            <person name="Lanie J.A."/>
            <person name="Ng W.-L."/>
            <person name="Kazmierczak K.M."/>
            <person name="Andrzejewski T.M."/>
            <person name="Davidsen T.M."/>
            <person name="Wayne K.J."/>
            <person name="Tettelin H."/>
            <person name="Glass J.I."/>
            <person name="Rusch D."/>
            <person name="Podicherti R."/>
            <person name="Tsui H.-C.T."/>
            <person name="Winkler M.E."/>
        </authorList>
    </citation>
    <scope>NUCLEOTIDE SEQUENCE</scope>
</reference>
<organism evidence="2">
    <name type="scientific">marine metagenome</name>
    <dbReference type="NCBI Taxonomy" id="408172"/>
    <lineage>
        <taxon>unclassified sequences</taxon>
        <taxon>metagenomes</taxon>
        <taxon>ecological metagenomes</taxon>
    </lineage>
</organism>
<gene>
    <name evidence="2" type="ORF">METZ01_LOCUS100573</name>
</gene>
<name>A0A381W583_9ZZZZ</name>